<dbReference type="Proteomes" id="UP000178017">
    <property type="component" value="Unassembled WGS sequence"/>
</dbReference>
<dbReference type="PANTHER" id="PTHR41386">
    <property type="entry name" value="INTEGRAL MEMBRANE PROTEIN-RELATED"/>
    <property type="match status" value="1"/>
</dbReference>
<sequence length="205" mass="23881">MHNPERRQQFFRSFEAKSLRSRSFLTQIADDLTEICGSTSFFIFHIFLFSSWITVNSGLILGLPTFDPYPFGFLTMCVSLEAIFLAIFVLVSQNRQSYINTIREEVHLKVNLIAEEEITKILQVLAEMRREMGIKTKDMELEKMLERTDTNYIERSVVEQLQRANKSLMEQLAKEFPEILKYPVTKPLEIVQSIISDGQERSKKS</sequence>
<name>A0A1F5MK13_9BACT</name>
<keyword evidence="1" id="KW-0812">Transmembrane</keyword>
<accession>A0A1F5MK13</accession>
<dbReference type="AlphaFoldDB" id="A0A1F5MK13"/>
<reference evidence="2 3" key="1">
    <citation type="journal article" date="2016" name="Nat. Commun.">
        <title>Thousands of microbial genomes shed light on interconnected biogeochemical processes in an aquifer system.</title>
        <authorList>
            <person name="Anantharaman K."/>
            <person name="Brown C.T."/>
            <person name="Hug L.A."/>
            <person name="Sharon I."/>
            <person name="Castelle C.J."/>
            <person name="Probst A.J."/>
            <person name="Thomas B.C."/>
            <person name="Singh A."/>
            <person name="Wilkins M.J."/>
            <person name="Karaoz U."/>
            <person name="Brodie E.L."/>
            <person name="Williams K.H."/>
            <person name="Hubbard S.S."/>
            <person name="Banfield J.F."/>
        </authorList>
    </citation>
    <scope>NUCLEOTIDE SEQUENCE [LARGE SCALE GENOMIC DNA]</scope>
</reference>
<proteinExistence type="predicted"/>
<gene>
    <name evidence="2" type="ORF">A3B49_04075</name>
</gene>
<comment type="caution">
    <text evidence="2">The sequence shown here is derived from an EMBL/GenBank/DDBJ whole genome shotgun (WGS) entry which is preliminary data.</text>
</comment>
<dbReference type="EMBL" id="MFDO01000010">
    <property type="protein sequence ID" value="OGE65714.1"/>
    <property type="molecule type" value="Genomic_DNA"/>
</dbReference>
<evidence type="ECO:0000313" key="3">
    <source>
        <dbReference type="Proteomes" id="UP000178017"/>
    </source>
</evidence>
<keyword evidence="1" id="KW-0472">Membrane</keyword>
<dbReference type="InterPro" id="IPR010406">
    <property type="entry name" value="DUF1003"/>
</dbReference>
<evidence type="ECO:0008006" key="4">
    <source>
        <dbReference type="Google" id="ProtNLM"/>
    </source>
</evidence>
<feature type="transmembrane region" description="Helical" evidence="1">
    <location>
        <begin position="69"/>
        <end position="91"/>
    </location>
</feature>
<evidence type="ECO:0000256" key="1">
    <source>
        <dbReference type="SAM" id="Phobius"/>
    </source>
</evidence>
<dbReference type="Pfam" id="PF06210">
    <property type="entry name" value="DUF1003"/>
    <property type="match status" value="1"/>
</dbReference>
<protein>
    <recommendedName>
        <fullName evidence="4">DUF1003 domain-containing protein</fullName>
    </recommendedName>
</protein>
<evidence type="ECO:0000313" key="2">
    <source>
        <dbReference type="EMBL" id="OGE65714.1"/>
    </source>
</evidence>
<feature type="transmembrane region" description="Helical" evidence="1">
    <location>
        <begin position="41"/>
        <end position="63"/>
    </location>
</feature>
<keyword evidence="1" id="KW-1133">Transmembrane helix</keyword>
<dbReference type="PANTHER" id="PTHR41386:SF1">
    <property type="entry name" value="MEMBRANE PROTEIN"/>
    <property type="match status" value="1"/>
</dbReference>
<organism evidence="2 3">
    <name type="scientific">Candidatus Daviesbacteria bacterium RIFCSPLOWO2_01_FULL_40_24</name>
    <dbReference type="NCBI Taxonomy" id="1797787"/>
    <lineage>
        <taxon>Bacteria</taxon>
        <taxon>Candidatus Daviesiibacteriota</taxon>
    </lineage>
</organism>